<evidence type="ECO:0000259" key="9">
    <source>
        <dbReference type="PROSITE" id="PS50893"/>
    </source>
</evidence>
<evidence type="ECO:0000256" key="6">
    <source>
        <dbReference type="ARBA" id="ARBA00022989"/>
    </source>
</evidence>
<dbReference type="PROSITE" id="PS50929">
    <property type="entry name" value="ABC_TM1F"/>
    <property type="match status" value="1"/>
</dbReference>
<keyword evidence="3 8" id="KW-0812">Transmembrane</keyword>
<comment type="subcellular location">
    <subcellularLocation>
        <location evidence="1">Cell membrane</location>
        <topology evidence="1">Multi-pass membrane protein</topology>
    </subcellularLocation>
</comment>
<dbReference type="InterPro" id="IPR003439">
    <property type="entry name" value="ABC_transporter-like_ATP-bd"/>
</dbReference>
<dbReference type="Pfam" id="PF00664">
    <property type="entry name" value="ABC_membrane"/>
    <property type="match status" value="1"/>
</dbReference>
<feature type="transmembrane region" description="Helical" evidence="8">
    <location>
        <begin position="278"/>
        <end position="303"/>
    </location>
</feature>
<feature type="transmembrane region" description="Helical" evidence="8">
    <location>
        <begin position="58"/>
        <end position="81"/>
    </location>
</feature>
<dbReference type="InterPro" id="IPR017871">
    <property type="entry name" value="ABC_transporter-like_CS"/>
</dbReference>
<reference evidence="11" key="1">
    <citation type="submission" date="2020-10" db="EMBL/GenBank/DDBJ databases">
        <authorList>
            <person name="Gilroy R."/>
        </authorList>
    </citation>
    <scope>NUCLEOTIDE SEQUENCE</scope>
    <source>
        <strain evidence="11">ChiW3-316</strain>
    </source>
</reference>
<dbReference type="Proteomes" id="UP000824107">
    <property type="component" value="Unassembled WGS sequence"/>
</dbReference>
<sequence length="588" mass="66560">METSVLRFLWRYARKLKWLYVLLLLNILFGQVLSRSTNWASAQIVEVISKGAPDMPTLHVIGRYLLLIFVCLSLQTVVMLVNRRLDMRFLPYYLGKMSKDLFVWAHKHSTAFFAEEMAGNISGKIKTILNNTEMLYYNSLGNLLFPLCGFLTAFVFIGTVSVTLAVWFLLLSVTLAFVSIRIKRRITPFSVRKAKLLSESNGILVDSISNSDLVKNCANFNYERRIYYNSVRTAMKALRREVRTSTWTDVFARSVNDVMNISFYLITFYYWYRHQLGIGDVVLVLSLISSMIQSTFYMGYFFTQYTQLAGGIKDGLDLLNKPCDVKDAPSARPLKVTQGAVSFCRVEYRYKASNALFADFNLKIAPGEKIGLVGRSGSGKSTLIKLLSRYYDVQGGQICIDGQDIREVTQESLRKNIALIPQDPSLFNRTIMENIRYGNLQAGDEEVFEAARKAYIHDYILTLPQGYQSKVGERGVMLSGGERQRIAIARAILKNAPVLVLDEATSALDSESEHYIQEALRDLMKGKTVIAIAHRLSTLKEMNKIVVMEKGKIVEEGSHATLLRKKGAYYNFYKMQSAGFLLPDGGED</sequence>
<organism evidence="11 12">
    <name type="scientific">Candidatus Scatocola faecipullorum</name>
    <dbReference type="NCBI Taxonomy" id="2840917"/>
    <lineage>
        <taxon>Bacteria</taxon>
        <taxon>Pseudomonadati</taxon>
        <taxon>Pseudomonadota</taxon>
        <taxon>Alphaproteobacteria</taxon>
        <taxon>Rhodospirillales</taxon>
        <taxon>Rhodospirillaceae</taxon>
        <taxon>Rhodospirillaceae incertae sedis</taxon>
        <taxon>Candidatus Scatocola</taxon>
    </lineage>
</organism>
<protein>
    <submittedName>
        <fullName evidence="11">ABC transporter ATP-binding protein</fullName>
    </submittedName>
</protein>
<keyword evidence="5 11" id="KW-0067">ATP-binding</keyword>
<feature type="domain" description="ABC transporter" evidence="9">
    <location>
        <begin position="341"/>
        <end position="575"/>
    </location>
</feature>
<keyword evidence="7 8" id="KW-0472">Membrane</keyword>
<dbReference type="FunFam" id="3.40.50.300:FF:000287">
    <property type="entry name" value="Multidrug ABC transporter ATP-binding protein"/>
    <property type="match status" value="1"/>
</dbReference>
<proteinExistence type="predicted"/>
<evidence type="ECO:0000256" key="5">
    <source>
        <dbReference type="ARBA" id="ARBA00022840"/>
    </source>
</evidence>
<dbReference type="EMBL" id="DVNC01000049">
    <property type="protein sequence ID" value="HIU53816.1"/>
    <property type="molecule type" value="Genomic_DNA"/>
</dbReference>
<gene>
    <name evidence="11" type="ORF">IAD20_07015</name>
</gene>
<feature type="domain" description="ABC transmembrane type-1" evidence="10">
    <location>
        <begin position="39"/>
        <end position="307"/>
    </location>
</feature>
<dbReference type="PANTHER" id="PTHR24221">
    <property type="entry name" value="ATP-BINDING CASSETTE SUB-FAMILY B"/>
    <property type="match status" value="1"/>
</dbReference>
<evidence type="ECO:0000256" key="1">
    <source>
        <dbReference type="ARBA" id="ARBA00004651"/>
    </source>
</evidence>
<dbReference type="GO" id="GO:0034040">
    <property type="term" value="F:ATPase-coupled lipid transmembrane transporter activity"/>
    <property type="evidence" value="ECO:0007669"/>
    <property type="project" value="TreeGrafter"/>
</dbReference>
<evidence type="ECO:0000313" key="12">
    <source>
        <dbReference type="Proteomes" id="UP000824107"/>
    </source>
</evidence>
<reference evidence="11" key="2">
    <citation type="journal article" date="2021" name="PeerJ">
        <title>Extensive microbial diversity within the chicken gut microbiome revealed by metagenomics and culture.</title>
        <authorList>
            <person name="Gilroy R."/>
            <person name="Ravi A."/>
            <person name="Getino M."/>
            <person name="Pursley I."/>
            <person name="Horton D.L."/>
            <person name="Alikhan N.F."/>
            <person name="Baker D."/>
            <person name="Gharbi K."/>
            <person name="Hall N."/>
            <person name="Watson M."/>
            <person name="Adriaenssens E.M."/>
            <person name="Foster-Nyarko E."/>
            <person name="Jarju S."/>
            <person name="Secka A."/>
            <person name="Antonio M."/>
            <person name="Oren A."/>
            <person name="Chaudhuri R.R."/>
            <person name="La Ragione R."/>
            <person name="Hildebrand F."/>
            <person name="Pallen M.J."/>
        </authorList>
    </citation>
    <scope>NUCLEOTIDE SEQUENCE</scope>
    <source>
        <strain evidence="11">ChiW3-316</strain>
    </source>
</reference>
<evidence type="ECO:0000259" key="10">
    <source>
        <dbReference type="PROSITE" id="PS50929"/>
    </source>
</evidence>
<dbReference type="InterPro" id="IPR011527">
    <property type="entry name" value="ABC1_TM_dom"/>
</dbReference>
<feature type="transmembrane region" description="Helical" evidence="8">
    <location>
        <begin position="135"/>
        <end position="158"/>
    </location>
</feature>
<dbReference type="GO" id="GO:0140359">
    <property type="term" value="F:ABC-type transporter activity"/>
    <property type="evidence" value="ECO:0007669"/>
    <property type="project" value="InterPro"/>
</dbReference>
<keyword evidence="6 8" id="KW-1133">Transmembrane helix</keyword>
<dbReference type="GO" id="GO:0005524">
    <property type="term" value="F:ATP binding"/>
    <property type="evidence" value="ECO:0007669"/>
    <property type="project" value="UniProtKB-KW"/>
</dbReference>
<dbReference type="AlphaFoldDB" id="A0A9D1M578"/>
<evidence type="ECO:0000313" key="11">
    <source>
        <dbReference type="EMBL" id="HIU53816.1"/>
    </source>
</evidence>
<dbReference type="PANTHER" id="PTHR24221:SF203">
    <property type="entry name" value="ATP-BINDING_PERMEASE FUSION ABC TRANSPORTER-RELATED"/>
    <property type="match status" value="1"/>
</dbReference>
<dbReference type="InterPro" id="IPR039421">
    <property type="entry name" value="Type_1_exporter"/>
</dbReference>
<keyword evidence="4" id="KW-0547">Nucleotide-binding</keyword>
<dbReference type="SUPFAM" id="SSF90123">
    <property type="entry name" value="ABC transporter transmembrane region"/>
    <property type="match status" value="1"/>
</dbReference>
<evidence type="ECO:0000256" key="4">
    <source>
        <dbReference type="ARBA" id="ARBA00022741"/>
    </source>
</evidence>
<evidence type="ECO:0000256" key="2">
    <source>
        <dbReference type="ARBA" id="ARBA00022448"/>
    </source>
</evidence>
<keyword evidence="2" id="KW-0813">Transport</keyword>
<dbReference type="Pfam" id="PF00005">
    <property type="entry name" value="ABC_tran"/>
    <property type="match status" value="1"/>
</dbReference>
<dbReference type="SMART" id="SM00382">
    <property type="entry name" value="AAA"/>
    <property type="match status" value="1"/>
</dbReference>
<dbReference type="GO" id="GO:0016887">
    <property type="term" value="F:ATP hydrolysis activity"/>
    <property type="evidence" value="ECO:0007669"/>
    <property type="project" value="InterPro"/>
</dbReference>
<feature type="transmembrane region" description="Helical" evidence="8">
    <location>
        <begin position="164"/>
        <end position="182"/>
    </location>
</feature>
<dbReference type="SUPFAM" id="SSF52540">
    <property type="entry name" value="P-loop containing nucleoside triphosphate hydrolases"/>
    <property type="match status" value="1"/>
</dbReference>
<comment type="caution">
    <text evidence="11">The sequence shown here is derived from an EMBL/GenBank/DDBJ whole genome shotgun (WGS) entry which is preliminary data.</text>
</comment>
<evidence type="ECO:0000256" key="3">
    <source>
        <dbReference type="ARBA" id="ARBA00022692"/>
    </source>
</evidence>
<evidence type="ECO:0000256" key="7">
    <source>
        <dbReference type="ARBA" id="ARBA00023136"/>
    </source>
</evidence>
<dbReference type="Gene3D" id="1.20.1560.10">
    <property type="entry name" value="ABC transporter type 1, transmembrane domain"/>
    <property type="match status" value="1"/>
</dbReference>
<accession>A0A9D1M578</accession>
<name>A0A9D1M578_9PROT</name>
<dbReference type="GO" id="GO:0005886">
    <property type="term" value="C:plasma membrane"/>
    <property type="evidence" value="ECO:0007669"/>
    <property type="project" value="UniProtKB-SubCell"/>
</dbReference>
<evidence type="ECO:0000256" key="8">
    <source>
        <dbReference type="SAM" id="Phobius"/>
    </source>
</evidence>
<dbReference type="Gene3D" id="3.40.50.300">
    <property type="entry name" value="P-loop containing nucleotide triphosphate hydrolases"/>
    <property type="match status" value="1"/>
</dbReference>
<dbReference type="InterPro" id="IPR027417">
    <property type="entry name" value="P-loop_NTPase"/>
</dbReference>
<dbReference type="InterPro" id="IPR003593">
    <property type="entry name" value="AAA+_ATPase"/>
</dbReference>
<dbReference type="InterPro" id="IPR036640">
    <property type="entry name" value="ABC1_TM_sf"/>
</dbReference>
<dbReference type="PROSITE" id="PS50893">
    <property type="entry name" value="ABC_TRANSPORTER_2"/>
    <property type="match status" value="1"/>
</dbReference>
<dbReference type="PROSITE" id="PS00211">
    <property type="entry name" value="ABC_TRANSPORTER_1"/>
    <property type="match status" value="1"/>
</dbReference>